<evidence type="ECO:0000313" key="4">
    <source>
        <dbReference type="EMBL" id="AKF08393.1"/>
    </source>
</evidence>
<dbReference type="InterPro" id="IPR029058">
    <property type="entry name" value="AB_hydrolase_fold"/>
</dbReference>
<dbReference type="InterPro" id="IPR003140">
    <property type="entry name" value="PLipase/COase/thioEstase"/>
</dbReference>
<dbReference type="Gene3D" id="3.40.50.1820">
    <property type="entry name" value="alpha/beta hydrolase"/>
    <property type="match status" value="1"/>
</dbReference>
<dbReference type="SUPFAM" id="SSF53474">
    <property type="entry name" value="alpha/beta-Hydrolases"/>
    <property type="match status" value="1"/>
</dbReference>
<evidence type="ECO:0000256" key="1">
    <source>
        <dbReference type="ARBA" id="ARBA00006499"/>
    </source>
</evidence>
<keyword evidence="2" id="KW-0378">Hydrolase</keyword>
<accession>A0A0F6W611</accession>
<evidence type="ECO:0000313" key="5">
    <source>
        <dbReference type="Proteomes" id="UP000034883"/>
    </source>
</evidence>
<reference evidence="4 5" key="1">
    <citation type="submission" date="2015-03" db="EMBL/GenBank/DDBJ databases">
        <title>Genome assembly of Sandaracinus amylolyticus DSM 53668.</title>
        <authorList>
            <person name="Sharma G."/>
            <person name="Subramanian S."/>
        </authorList>
    </citation>
    <scope>NUCLEOTIDE SEQUENCE [LARGE SCALE GENOMIC DNA]</scope>
    <source>
        <strain evidence="4 5">DSM 53668</strain>
    </source>
</reference>
<evidence type="ECO:0000256" key="2">
    <source>
        <dbReference type="ARBA" id="ARBA00022801"/>
    </source>
</evidence>
<organism evidence="4 5">
    <name type="scientific">Sandaracinus amylolyticus</name>
    <dbReference type="NCBI Taxonomy" id="927083"/>
    <lineage>
        <taxon>Bacteria</taxon>
        <taxon>Pseudomonadati</taxon>
        <taxon>Myxococcota</taxon>
        <taxon>Polyangia</taxon>
        <taxon>Polyangiales</taxon>
        <taxon>Sandaracinaceae</taxon>
        <taxon>Sandaracinus</taxon>
    </lineage>
</organism>
<comment type="similarity">
    <text evidence="1">Belongs to the AB hydrolase superfamily. AB hydrolase 2 family.</text>
</comment>
<protein>
    <submittedName>
        <fullName evidence="4">Phospholipase/carboxylesterase family protein</fullName>
    </submittedName>
</protein>
<evidence type="ECO:0000259" key="3">
    <source>
        <dbReference type="Pfam" id="PF02230"/>
    </source>
</evidence>
<dbReference type="RefSeq" id="WP_053235542.1">
    <property type="nucleotide sequence ID" value="NZ_CP011125.1"/>
</dbReference>
<dbReference type="PANTHER" id="PTHR10655">
    <property type="entry name" value="LYSOPHOSPHOLIPASE-RELATED"/>
    <property type="match status" value="1"/>
</dbReference>
<dbReference type="OrthoDB" id="9780848at2"/>
<feature type="domain" description="Phospholipase/carboxylesterase/thioesterase" evidence="3">
    <location>
        <begin position="26"/>
        <end position="225"/>
    </location>
</feature>
<gene>
    <name evidence="4" type="ORF">DB32_005542</name>
</gene>
<dbReference type="Pfam" id="PF02230">
    <property type="entry name" value="Abhydrolase_2"/>
    <property type="match status" value="1"/>
</dbReference>
<dbReference type="STRING" id="927083.DB32_005542"/>
<keyword evidence="5" id="KW-1185">Reference proteome</keyword>
<dbReference type="AlphaFoldDB" id="A0A0F6W611"/>
<dbReference type="PANTHER" id="PTHR10655:SF17">
    <property type="entry name" value="LYSOPHOSPHOLIPASE-LIKE PROTEIN 1"/>
    <property type="match status" value="1"/>
</dbReference>
<dbReference type="GO" id="GO:0016787">
    <property type="term" value="F:hydrolase activity"/>
    <property type="evidence" value="ECO:0007669"/>
    <property type="project" value="UniProtKB-KW"/>
</dbReference>
<dbReference type="EMBL" id="CP011125">
    <property type="protein sequence ID" value="AKF08393.1"/>
    <property type="molecule type" value="Genomic_DNA"/>
</dbReference>
<dbReference type="InterPro" id="IPR050565">
    <property type="entry name" value="LYPA1-2/EST-like"/>
</dbReference>
<sequence length="238" mass="25745">MKIERLGDLDARIVGGTDRQGGGDGPVVVLLHGFGAPGEDLVGLWRVADVPRGTRFVFPEAPLDLSSVYGMGRAWWMIDMIALDRMMREGRARDLANEVPEGIEEARAKIVSMLDAIEERLRPSSLILGGFSQGAMLSLDVALHDARPLAGLALFSGTLLAQSIWAPKMAARAGLPVMQSHGAFDPILPYPNAELLRDRLKDAGVDVDFVPFRGGHEIPPVALQRFGALAHRVLAPRD</sequence>
<proteinExistence type="inferred from homology"/>
<name>A0A0F6W611_9BACT</name>
<dbReference type="Proteomes" id="UP000034883">
    <property type="component" value="Chromosome"/>
</dbReference>
<dbReference type="KEGG" id="samy:DB32_005542"/>